<feature type="non-terminal residue" evidence="1">
    <location>
        <position position="114"/>
    </location>
</feature>
<comment type="caution">
    <text evidence="1">The sequence shown here is derived from an EMBL/GenBank/DDBJ whole genome shotgun (WGS) entry which is preliminary data.</text>
</comment>
<protein>
    <submittedName>
        <fullName evidence="1">Uncharacterized protein</fullName>
    </submittedName>
</protein>
<accession>A0A133VHC4</accession>
<gene>
    <name evidence="1" type="ORF">AKJ52_02960</name>
</gene>
<keyword evidence="2" id="KW-1185">Reference proteome</keyword>
<dbReference type="Proteomes" id="UP000070404">
    <property type="component" value="Unassembled WGS sequence"/>
</dbReference>
<evidence type="ECO:0000313" key="1">
    <source>
        <dbReference type="EMBL" id="KXB05835.1"/>
    </source>
</evidence>
<dbReference type="EMBL" id="LHYF01000068">
    <property type="protein sequence ID" value="KXB05835.1"/>
    <property type="molecule type" value="Genomic_DNA"/>
</dbReference>
<dbReference type="AlphaFoldDB" id="A0A133VHC4"/>
<name>A0A133VHC4_9EURY</name>
<proteinExistence type="predicted"/>
<organism evidence="1 2">
    <name type="scientific">candidate division MSBL1 archaeon SCGC-AAA382C18</name>
    <dbReference type="NCBI Taxonomy" id="1698281"/>
    <lineage>
        <taxon>Archaea</taxon>
        <taxon>Methanobacteriati</taxon>
        <taxon>Methanobacteriota</taxon>
        <taxon>candidate division MSBL1</taxon>
    </lineage>
</organism>
<evidence type="ECO:0000313" key="2">
    <source>
        <dbReference type="Proteomes" id="UP000070404"/>
    </source>
</evidence>
<sequence length="114" mass="13424">MNPVERVFCFYLTFQEIFSEVTFLAEKNEKNPFGIQGPHDPKSLRKFESNLKIEAREGPGAWESDYESVQNLLDHLQRYTGSMGTRRDYLTTIRRFCRETELDPDELIELRTGE</sequence>
<reference evidence="1 2" key="1">
    <citation type="journal article" date="2016" name="Sci. Rep.">
        <title>Metabolic traits of an uncultured archaeal lineage -MSBL1- from brine pools of the Red Sea.</title>
        <authorList>
            <person name="Mwirichia R."/>
            <person name="Alam I."/>
            <person name="Rashid M."/>
            <person name="Vinu M."/>
            <person name="Ba-Alawi W."/>
            <person name="Anthony Kamau A."/>
            <person name="Kamanda Ngugi D."/>
            <person name="Goker M."/>
            <person name="Klenk H.P."/>
            <person name="Bajic V."/>
            <person name="Stingl U."/>
        </authorList>
    </citation>
    <scope>NUCLEOTIDE SEQUENCE [LARGE SCALE GENOMIC DNA]</scope>
    <source>
        <strain evidence="1">SCGC-AAA382C18</strain>
    </source>
</reference>